<feature type="region of interest" description="Disordered" evidence="1">
    <location>
        <begin position="131"/>
        <end position="155"/>
    </location>
</feature>
<protein>
    <submittedName>
        <fullName evidence="2">Uncharacterized protein</fullName>
    </submittedName>
</protein>
<evidence type="ECO:0000313" key="3">
    <source>
        <dbReference type="Proteomes" id="UP001160148"/>
    </source>
</evidence>
<proteinExistence type="predicted"/>
<evidence type="ECO:0000256" key="1">
    <source>
        <dbReference type="SAM" id="MobiDB-lite"/>
    </source>
</evidence>
<sequence length="155" mass="17492">MASGHEVNIPKFELYTKDTAKLFISLYPWYYIPSSVHKILIHGADVINAALLPIGQLSEEAAEANNKEYKKFREHHTQKNSRISTNEDLIHMLLVASDPYLSSIRPLPKKQISELSDDVKSLILCDTETEKEEYEAATSDGETVSSSDSDLYNNM</sequence>
<evidence type="ECO:0000313" key="2">
    <source>
        <dbReference type="EMBL" id="CAI6358177.1"/>
    </source>
</evidence>
<gene>
    <name evidence="2" type="ORF">MEUPH1_LOCUS13722</name>
</gene>
<feature type="compositionally biased region" description="Polar residues" evidence="1">
    <location>
        <begin position="140"/>
        <end position="155"/>
    </location>
</feature>
<dbReference type="AlphaFoldDB" id="A0AAV0WQQ2"/>
<dbReference type="Proteomes" id="UP001160148">
    <property type="component" value="Unassembled WGS sequence"/>
</dbReference>
<reference evidence="2 3" key="1">
    <citation type="submission" date="2023-01" db="EMBL/GenBank/DDBJ databases">
        <authorList>
            <person name="Whitehead M."/>
        </authorList>
    </citation>
    <scope>NUCLEOTIDE SEQUENCE [LARGE SCALE GENOMIC DNA]</scope>
</reference>
<comment type="caution">
    <text evidence="2">The sequence shown here is derived from an EMBL/GenBank/DDBJ whole genome shotgun (WGS) entry which is preliminary data.</text>
</comment>
<dbReference type="EMBL" id="CARXXK010000002">
    <property type="protein sequence ID" value="CAI6358177.1"/>
    <property type="molecule type" value="Genomic_DNA"/>
</dbReference>
<name>A0AAV0WQQ2_9HEMI</name>
<organism evidence="2 3">
    <name type="scientific">Macrosiphum euphorbiae</name>
    <name type="common">potato aphid</name>
    <dbReference type="NCBI Taxonomy" id="13131"/>
    <lineage>
        <taxon>Eukaryota</taxon>
        <taxon>Metazoa</taxon>
        <taxon>Ecdysozoa</taxon>
        <taxon>Arthropoda</taxon>
        <taxon>Hexapoda</taxon>
        <taxon>Insecta</taxon>
        <taxon>Pterygota</taxon>
        <taxon>Neoptera</taxon>
        <taxon>Paraneoptera</taxon>
        <taxon>Hemiptera</taxon>
        <taxon>Sternorrhyncha</taxon>
        <taxon>Aphidomorpha</taxon>
        <taxon>Aphidoidea</taxon>
        <taxon>Aphididae</taxon>
        <taxon>Macrosiphini</taxon>
        <taxon>Macrosiphum</taxon>
    </lineage>
</organism>
<accession>A0AAV0WQQ2</accession>
<keyword evidence="3" id="KW-1185">Reference proteome</keyword>